<proteinExistence type="predicted"/>
<reference evidence="2 3" key="1">
    <citation type="submission" date="2016-10" db="EMBL/GenBank/DDBJ databases">
        <authorList>
            <person name="de Groot N.N."/>
        </authorList>
    </citation>
    <scope>NUCLEOTIDE SEQUENCE [LARGE SCALE GENOMIC DNA]</scope>
    <source>
        <strain evidence="2 3">DSM 16195</strain>
    </source>
</reference>
<protein>
    <submittedName>
        <fullName evidence="2">Uncharacterized protein</fullName>
    </submittedName>
</protein>
<dbReference type="OrthoDB" id="163809at2"/>
<dbReference type="EMBL" id="FNBA01000001">
    <property type="protein sequence ID" value="SDE45693.1"/>
    <property type="molecule type" value="Genomic_DNA"/>
</dbReference>
<keyword evidence="1" id="KW-0732">Signal</keyword>
<keyword evidence="3" id="KW-1185">Reference proteome</keyword>
<gene>
    <name evidence="2" type="ORF">SAMN05421855_101726</name>
</gene>
<dbReference type="STRING" id="227084.SAMN05421855_101726"/>
<dbReference type="AlphaFoldDB" id="A0A1G7D2H4"/>
<evidence type="ECO:0000256" key="1">
    <source>
        <dbReference type="SAM" id="SignalP"/>
    </source>
</evidence>
<feature type="chain" id="PRO_5011637679" evidence="1">
    <location>
        <begin position="21"/>
        <end position="131"/>
    </location>
</feature>
<evidence type="ECO:0000313" key="3">
    <source>
        <dbReference type="Proteomes" id="UP000199321"/>
    </source>
</evidence>
<feature type="signal peptide" evidence="1">
    <location>
        <begin position="1"/>
        <end position="20"/>
    </location>
</feature>
<dbReference type="RefSeq" id="WP_093140597.1">
    <property type="nucleotide sequence ID" value="NZ_BMWO01000001.1"/>
</dbReference>
<evidence type="ECO:0000313" key="2">
    <source>
        <dbReference type="EMBL" id="SDE45693.1"/>
    </source>
</evidence>
<sequence length="131" mass="14262">MKKSLIILLLLIVTVGFSQEDPIQVPQIGVKVAVGQTVQFEKASVTFIKVIADSRCPKNTTCIWAGEVKVLASVTEDGKEPKEVELVFGKEVQNTLISSEGYTLKCLSVTPYPSSEDNGERDYALLVSEGK</sequence>
<dbReference type="Proteomes" id="UP000199321">
    <property type="component" value="Unassembled WGS sequence"/>
</dbReference>
<name>A0A1G7D2H4_9FLAO</name>
<organism evidence="2 3">
    <name type="scientific">Ulvibacter litoralis</name>
    <dbReference type="NCBI Taxonomy" id="227084"/>
    <lineage>
        <taxon>Bacteria</taxon>
        <taxon>Pseudomonadati</taxon>
        <taxon>Bacteroidota</taxon>
        <taxon>Flavobacteriia</taxon>
        <taxon>Flavobacteriales</taxon>
        <taxon>Flavobacteriaceae</taxon>
        <taxon>Ulvibacter</taxon>
    </lineage>
</organism>
<accession>A0A1G7D2H4</accession>